<feature type="domain" description="NADH:flavin oxidoreductase/NADH oxidase N-terminal" evidence="10">
    <location>
        <begin position="59"/>
        <end position="416"/>
    </location>
</feature>
<feature type="domain" description="FAD/NAD(P)-binding" evidence="11">
    <location>
        <begin position="466"/>
        <end position="750"/>
    </location>
</feature>
<keyword evidence="8" id="KW-0408">Iron</keyword>
<dbReference type="InterPro" id="IPR023753">
    <property type="entry name" value="FAD/NAD-binding_dom"/>
</dbReference>
<dbReference type="GO" id="GO:0010181">
    <property type="term" value="F:FMN binding"/>
    <property type="evidence" value="ECO:0007669"/>
    <property type="project" value="InterPro"/>
</dbReference>
<dbReference type="PANTHER" id="PTHR42917:SF2">
    <property type="entry name" value="2,4-DIENOYL-COA REDUCTASE [(2E)-ENOYL-COA-PRODUCING]"/>
    <property type="match status" value="1"/>
</dbReference>
<dbReference type="InterPro" id="IPR001155">
    <property type="entry name" value="OxRdtase_FMN_N"/>
</dbReference>
<keyword evidence="5" id="KW-0288">FMN</keyword>
<evidence type="ECO:0000256" key="2">
    <source>
        <dbReference type="ARBA" id="ARBA00001966"/>
    </source>
</evidence>
<dbReference type="Pfam" id="PF07992">
    <property type="entry name" value="Pyr_redox_2"/>
    <property type="match status" value="1"/>
</dbReference>
<dbReference type="GO" id="GO:0016491">
    <property type="term" value="F:oxidoreductase activity"/>
    <property type="evidence" value="ECO:0007669"/>
    <property type="project" value="UniProtKB-KW"/>
</dbReference>
<dbReference type="InterPro" id="IPR051793">
    <property type="entry name" value="NADH:flavin_oxidoreductase"/>
</dbReference>
<dbReference type="Gene3D" id="3.20.20.70">
    <property type="entry name" value="Aldolase class I"/>
    <property type="match status" value="1"/>
</dbReference>
<dbReference type="SUPFAM" id="SSF51395">
    <property type="entry name" value="FMN-linked oxidoreductases"/>
    <property type="match status" value="1"/>
</dbReference>
<evidence type="ECO:0000313" key="12">
    <source>
        <dbReference type="EMBL" id="CAD8892492.1"/>
    </source>
</evidence>
<dbReference type="InterPro" id="IPR013785">
    <property type="entry name" value="Aldolase_TIM"/>
</dbReference>
<dbReference type="InterPro" id="IPR036188">
    <property type="entry name" value="FAD/NAD-bd_sf"/>
</dbReference>
<comment type="similarity">
    <text evidence="3">In the N-terminal section; belongs to the NADH:flavin oxidoreductase/NADH oxidase family.</text>
</comment>
<accession>A0A7S1BMQ1</accession>
<reference evidence="12" key="1">
    <citation type="submission" date="2021-01" db="EMBL/GenBank/DDBJ databases">
        <authorList>
            <person name="Corre E."/>
            <person name="Pelletier E."/>
            <person name="Niang G."/>
            <person name="Scheremetjew M."/>
            <person name="Finn R."/>
            <person name="Kale V."/>
            <person name="Holt S."/>
            <person name="Cochrane G."/>
            <person name="Meng A."/>
            <person name="Brown T."/>
            <person name="Cohen L."/>
        </authorList>
    </citation>
    <scope>NUCLEOTIDE SEQUENCE</scope>
    <source>
        <strain evidence="12">308</strain>
    </source>
</reference>
<evidence type="ECO:0000256" key="8">
    <source>
        <dbReference type="ARBA" id="ARBA00023004"/>
    </source>
</evidence>
<organism evidence="12">
    <name type="scientific">Corethron hystrix</name>
    <dbReference type="NCBI Taxonomy" id="216773"/>
    <lineage>
        <taxon>Eukaryota</taxon>
        <taxon>Sar</taxon>
        <taxon>Stramenopiles</taxon>
        <taxon>Ochrophyta</taxon>
        <taxon>Bacillariophyta</taxon>
        <taxon>Coscinodiscophyceae</taxon>
        <taxon>Corethrophycidae</taxon>
        <taxon>Corethrales</taxon>
        <taxon>Corethraceae</taxon>
        <taxon>Corethron</taxon>
    </lineage>
</organism>
<evidence type="ECO:0000259" key="10">
    <source>
        <dbReference type="Pfam" id="PF00724"/>
    </source>
</evidence>
<evidence type="ECO:0000256" key="7">
    <source>
        <dbReference type="ARBA" id="ARBA00023002"/>
    </source>
</evidence>
<dbReference type="EMBL" id="HBFR01027268">
    <property type="protein sequence ID" value="CAD8892492.1"/>
    <property type="molecule type" value="Transcribed_RNA"/>
</dbReference>
<keyword evidence="4" id="KW-0285">Flavoprotein</keyword>
<dbReference type="Gene3D" id="3.40.50.720">
    <property type="entry name" value="NAD(P)-binding Rossmann-like Domain"/>
    <property type="match status" value="1"/>
</dbReference>
<evidence type="ECO:0000256" key="4">
    <source>
        <dbReference type="ARBA" id="ARBA00022630"/>
    </source>
</evidence>
<proteinExistence type="inferred from homology"/>
<sequence>MIRIKLQQQQLKNKVWQHNKSFYNKKNYYPLSTAAVSYSSNDDNLTSNTNDEKNPYFPSLFSPLDLGPSIGSLPNRVIMGSMHTGLEGHSIPSFLIPLLKPDNSRRDLSAMATYFEERAKGGAGLMVTGGIAPNRAGWVGPFASKLNTTDEMEMHKEVTERVHGVTVPSYENSQGGEKARICLQILHTGRYAYHPFAVSASATKSPISMFKARELSTSEVQQTVNDFVKCAVLAKEAGYDGIEIMGSEGYLINQFLVRKTNFRTDEYGGDDFVNRMRLAVDIVRQTREAVGDGFIIIFRLSMIDLVEDGSSWEEVKLLAQAIEDAGCTIINTGIGWHEARIPTIATSVPRKSFAWVTKKLRDENLVSVPLCATNRINAPHIGEYVIGDKYADLVSMARPFLADPHILSKSREGRMDEINTCIGCNQACLDHAFVGKTASCLVNPLACHETELSIEKDSVPSNERLNIAVVGSGPAGLAFATTAATIGHKVTLYDKAESIGGQFNMAKRIPGKEEFHETIRYFNWQLNKLEKEGKLTLKLSTEVLSADVFNDTHFDKWIVATGVDPRTPHISGIGHPNVLSYIDILKNNVRAGKRVAIIGAGGIGFDVAEFLLHHNEDSKHTKRADEVNIDQFNLDWGIDGKNESRGGLLNITEKTTSKLSGRQIFMLQRKEGKLGKGLGKTTGWIHRATLTKSKSVQMLDAVTYDKIDENGHLHITRNKGGPKEEKIFIEVDNIIICAGQESKNELHKEASIYNDLADKVYTIGGAFEAGELDAKRAVDMATRLALKIGDSSVLPGKHKFQSGVGAEEKMFQLLKKYI</sequence>
<name>A0A7S1BMQ1_9STRA</name>
<evidence type="ECO:0000256" key="3">
    <source>
        <dbReference type="ARBA" id="ARBA00011048"/>
    </source>
</evidence>
<protein>
    <submittedName>
        <fullName evidence="12">Uncharacterized protein</fullName>
    </submittedName>
</protein>
<evidence type="ECO:0000256" key="6">
    <source>
        <dbReference type="ARBA" id="ARBA00022723"/>
    </source>
</evidence>
<dbReference type="PANTHER" id="PTHR42917">
    <property type="entry name" value="2,4-DIENOYL-COA REDUCTASE"/>
    <property type="match status" value="1"/>
</dbReference>
<keyword evidence="6" id="KW-0479">Metal-binding</keyword>
<evidence type="ECO:0000256" key="9">
    <source>
        <dbReference type="ARBA" id="ARBA00023014"/>
    </source>
</evidence>
<dbReference type="GO" id="GO:0046872">
    <property type="term" value="F:metal ion binding"/>
    <property type="evidence" value="ECO:0007669"/>
    <property type="project" value="UniProtKB-KW"/>
</dbReference>
<dbReference type="CDD" id="cd02930">
    <property type="entry name" value="DCR_FMN"/>
    <property type="match status" value="1"/>
</dbReference>
<gene>
    <name evidence="12" type="ORF">CHYS00102_LOCUS19700</name>
</gene>
<dbReference type="SUPFAM" id="SSF51971">
    <property type="entry name" value="Nucleotide-binding domain"/>
    <property type="match status" value="1"/>
</dbReference>
<comment type="cofactor">
    <cofactor evidence="2">
        <name>[4Fe-4S] cluster</name>
        <dbReference type="ChEBI" id="CHEBI:49883"/>
    </cofactor>
</comment>
<dbReference type="Gene3D" id="3.50.50.60">
    <property type="entry name" value="FAD/NAD(P)-binding domain"/>
    <property type="match status" value="1"/>
</dbReference>
<dbReference type="AlphaFoldDB" id="A0A7S1BMQ1"/>
<keyword evidence="9" id="KW-0411">Iron-sulfur</keyword>
<evidence type="ECO:0000256" key="5">
    <source>
        <dbReference type="ARBA" id="ARBA00022643"/>
    </source>
</evidence>
<comment type="cofactor">
    <cofactor evidence="1">
        <name>FMN</name>
        <dbReference type="ChEBI" id="CHEBI:58210"/>
    </cofactor>
</comment>
<dbReference type="GO" id="GO:0051536">
    <property type="term" value="F:iron-sulfur cluster binding"/>
    <property type="evidence" value="ECO:0007669"/>
    <property type="project" value="UniProtKB-KW"/>
</dbReference>
<dbReference type="PRINTS" id="PR00368">
    <property type="entry name" value="FADPNR"/>
</dbReference>
<dbReference type="Pfam" id="PF00724">
    <property type="entry name" value="Oxidored_FMN"/>
    <property type="match status" value="1"/>
</dbReference>
<evidence type="ECO:0000259" key="11">
    <source>
        <dbReference type="Pfam" id="PF07992"/>
    </source>
</evidence>
<keyword evidence="7" id="KW-0560">Oxidoreductase</keyword>
<evidence type="ECO:0000256" key="1">
    <source>
        <dbReference type="ARBA" id="ARBA00001917"/>
    </source>
</evidence>
<dbReference type="PRINTS" id="PR00469">
    <property type="entry name" value="PNDRDTASEII"/>
</dbReference>